<protein>
    <recommendedName>
        <fullName evidence="4">DUF4225 domain-containing protein</fullName>
    </recommendedName>
</protein>
<feature type="coiled-coil region" evidence="1">
    <location>
        <begin position="73"/>
        <end position="107"/>
    </location>
</feature>
<evidence type="ECO:0008006" key="4">
    <source>
        <dbReference type="Google" id="ProtNLM"/>
    </source>
</evidence>
<dbReference type="InterPro" id="IPR025320">
    <property type="entry name" value="DUF4225"/>
</dbReference>
<keyword evidence="1" id="KW-0175">Coiled coil</keyword>
<dbReference type="Proteomes" id="UP000184608">
    <property type="component" value="Unassembled WGS sequence"/>
</dbReference>
<evidence type="ECO:0000256" key="1">
    <source>
        <dbReference type="SAM" id="Coils"/>
    </source>
</evidence>
<dbReference type="RefSeq" id="WP_084193430.1">
    <property type="nucleotide sequence ID" value="NZ_FQXZ01000037.1"/>
</dbReference>
<dbReference type="AlphaFoldDB" id="A0A1M5ZVH6"/>
<evidence type="ECO:0000313" key="2">
    <source>
        <dbReference type="EMBL" id="SHI28222.1"/>
    </source>
</evidence>
<proteinExistence type="predicted"/>
<evidence type="ECO:0000313" key="3">
    <source>
        <dbReference type="Proteomes" id="UP000184608"/>
    </source>
</evidence>
<sequence>MSAEPWVTITGMKVAGLNNIKEKKIDLHKRWEVEEASKNLVTQASTLSHQHADDLSFQSLLVWKISEVVDSISQEVDNGLKTAEKALEELEAEAKNLVNQAENFYNELPDVPSLGEVADYYDEMPVEIKKGAAIPLGLLQIAGGVYAEVQSGGIATVFAAGLAAHGVNNVYESLVYFYNGNEDAVGPVKFAYQVIAFPLTSIAHYIDPDIEKSKYKYYGNIAYYSADIALSVYGMSGKFVMGNPAKNQVLNKASVAFETNHVFKLEKNISSDFIRGYKTMANHAFFAEGMSDIFNMFSIDSEIDHIKHEKK</sequence>
<name>A0A1M5ZVH6_9VIBR</name>
<reference evidence="2 3" key="1">
    <citation type="submission" date="2016-11" db="EMBL/GenBank/DDBJ databases">
        <authorList>
            <person name="Jaros S."/>
            <person name="Januszkiewicz K."/>
            <person name="Wedrychowicz H."/>
        </authorList>
    </citation>
    <scope>NUCLEOTIDE SEQUENCE [LARGE SCALE GENOMIC DNA]</scope>
    <source>
        <strain evidence="2 3">CECT 7868</strain>
    </source>
</reference>
<gene>
    <name evidence="2" type="ORF">VA7868_03304</name>
</gene>
<dbReference type="STRING" id="1216006.VA7868_03304"/>
<organism evidence="2 3">
    <name type="scientific">Vibrio aerogenes CECT 7868</name>
    <dbReference type="NCBI Taxonomy" id="1216006"/>
    <lineage>
        <taxon>Bacteria</taxon>
        <taxon>Pseudomonadati</taxon>
        <taxon>Pseudomonadota</taxon>
        <taxon>Gammaproteobacteria</taxon>
        <taxon>Vibrionales</taxon>
        <taxon>Vibrionaceae</taxon>
        <taxon>Vibrio</taxon>
    </lineage>
</organism>
<accession>A0A1M5ZVH6</accession>
<dbReference type="Pfam" id="PF13988">
    <property type="entry name" value="DUF4225"/>
    <property type="match status" value="1"/>
</dbReference>
<dbReference type="OrthoDB" id="6534834at2"/>
<keyword evidence="3" id="KW-1185">Reference proteome</keyword>
<dbReference type="EMBL" id="FQXZ01000037">
    <property type="protein sequence ID" value="SHI28222.1"/>
    <property type="molecule type" value="Genomic_DNA"/>
</dbReference>